<dbReference type="AlphaFoldDB" id="A0A6N9HIB2"/>
<keyword evidence="3" id="KW-1185">Reference proteome</keyword>
<dbReference type="RefSeq" id="WP_161026274.1">
    <property type="nucleotide sequence ID" value="NZ_WWCJ01000009.1"/>
</dbReference>
<comment type="caution">
    <text evidence="2">The sequence shown here is derived from an EMBL/GenBank/DDBJ whole genome shotgun (WGS) entry which is preliminary data.</text>
</comment>
<evidence type="ECO:0000313" key="3">
    <source>
        <dbReference type="Proteomes" id="UP000448575"/>
    </source>
</evidence>
<sequence length="62" mass="7154">MKKIAIFLFALGAGLSSQLATATDRETCRAECNERYYACADMMPEYEYQCWKESIICMRQCP</sequence>
<organism evidence="2 3">
    <name type="scientific">Pseudoduganella guangdongensis</name>
    <dbReference type="NCBI Taxonomy" id="2692179"/>
    <lineage>
        <taxon>Bacteria</taxon>
        <taxon>Pseudomonadati</taxon>
        <taxon>Pseudomonadota</taxon>
        <taxon>Betaproteobacteria</taxon>
        <taxon>Burkholderiales</taxon>
        <taxon>Oxalobacteraceae</taxon>
        <taxon>Telluria group</taxon>
        <taxon>Pseudoduganella</taxon>
    </lineage>
</organism>
<keyword evidence="1" id="KW-0732">Signal</keyword>
<accession>A0A6N9HIB2</accession>
<feature type="chain" id="PRO_5026944244" evidence="1">
    <location>
        <begin position="23"/>
        <end position="62"/>
    </location>
</feature>
<proteinExistence type="predicted"/>
<protein>
    <submittedName>
        <fullName evidence="2">Uncharacterized protein</fullName>
    </submittedName>
</protein>
<gene>
    <name evidence="2" type="ORF">GTP41_14500</name>
</gene>
<dbReference type="Proteomes" id="UP000448575">
    <property type="component" value="Unassembled WGS sequence"/>
</dbReference>
<reference evidence="2 3" key="1">
    <citation type="submission" date="2019-12" db="EMBL/GenBank/DDBJ databases">
        <title>Novel species isolated from a subtropical stream in China.</title>
        <authorList>
            <person name="Lu H."/>
        </authorList>
    </citation>
    <scope>NUCLEOTIDE SEQUENCE [LARGE SCALE GENOMIC DNA]</scope>
    <source>
        <strain evidence="2 3">DS3</strain>
    </source>
</reference>
<name>A0A6N9HIB2_9BURK</name>
<evidence type="ECO:0000256" key="1">
    <source>
        <dbReference type="SAM" id="SignalP"/>
    </source>
</evidence>
<dbReference type="EMBL" id="WWCJ01000009">
    <property type="protein sequence ID" value="MYN03304.1"/>
    <property type="molecule type" value="Genomic_DNA"/>
</dbReference>
<evidence type="ECO:0000313" key="2">
    <source>
        <dbReference type="EMBL" id="MYN03304.1"/>
    </source>
</evidence>
<feature type="signal peptide" evidence="1">
    <location>
        <begin position="1"/>
        <end position="22"/>
    </location>
</feature>